<name>A0A143PFZ6_LUTPR</name>
<keyword evidence="2" id="KW-0732">Signal</keyword>
<evidence type="ECO:0000313" key="5">
    <source>
        <dbReference type="Proteomes" id="UP000076079"/>
    </source>
</evidence>
<dbReference type="GO" id="GO:0004622">
    <property type="term" value="F:phosphatidylcholine lysophospholipase activity"/>
    <property type="evidence" value="ECO:0007669"/>
    <property type="project" value="TreeGrafter"/>
</dbReference>
<dbReference type="SUPFAM" id="SSF52266">
    <property type="entry name" value="SGNH hydrolase"/>
    <property type="match status" value="1"/>
</dbReference>
<evidence type="ECO:0000259" key="3">
    <source>
        <dbReference type="PROSITE" id="PS50825"/>
    </source>
</evidence>
<dbReference type="PROSITE" id="PS51257">
    <property type="entry name" value="PROKAR_LIPOPROTEIN"/>
    <property type="match status" value="1"/>
</dbReference>
<dbReference type="InterPro" id="IPR051532">
    <property type="entry name" value="Ester_Hydrolysis_Enzymes"/>
</dbReference>
<dbReference type="CDD" id="cd00229">
    <property type="entry name" value="SGNH_hydrolase"/>
    <property type="match status" value="1"/>
</dbReference>
<dbReference type="STRING" id="1855912.LuPra_00513"/>
<dbReference type="Proteomes" id="UP000076079">
    <property type="component" value="Chromosome"/>
</dbReference>
<evidence type="ECO:0000256" key="1">
    <source>
        <dbReference type="ARBA" id="ARBA00022737"/>
    </source>
</evidence>
<feature type="chain" id="PRO_5007511246" evidence="2">
    <location>
        <begin position="26"/>
        <end position="325"/>
    </location>
</feature>
<reference evidence="5" key="2">
    <citation type="submission" date="2016-04" db="EMBL/GenBank/DDBJ databases">
        <title>First Complete Genome Sequence of a Subdivision 6 Acidobacterium.</title>
        <authorList>
            <person name="Huang S."/>
            <person name="Vieira S."/>
            <person name="Bunk B."/>
            <person name="Riedel T."/>
            <person name="Sproeer C."/>
            <person name="Overmann J."/>
        </authorList>
    </citation>
    <scope>NUCLEOTIDE SEQUENCE [LARGE SCALE GENOMIC DNA]</scope>
    <source>
        <strain evidence="5">DSM 100886 HEG_-6_39</strain>
    </source>
</reference>
<dbReference type="InterPro" id="IPR003410">
    <property type="entry name" value="HYR_dom"/>
</dbReference>
<dbReference type="PANTHER" id="PTHR30383">
    <property type="entry name" value="THIOESTERASE 1/PROTEASE 1/LYSOPHOSPHOLIPASE L1"/>
    <property type="match status" value="1"/>
</dbReference>
<reference evidence="4 5" key="1">
    <citation type="journal article" date="2016" name="Genome Announc.">
        <title>First Complete Genome Sequence of a Subdivision 6 Acidobacterium Strain.</title>
        <authorList>
            <person name="Huang S."/>
            <person name="Vieira S."/>
            <person name="Bunk B."/>
            <person name="Riedel T."/>
            <person name="Sproer C."/>
            <person name="Overmann J."/>
        </authorList>
    </citation>
    <scope>NUCLEOTIDE SEQUENCE [LARGE SCALE GENOMIC DNA]</scope>
    <source>
        <strain evidence="5">DSM 100886 HEG_-6_39</strain>
    </source>
</reference>
<keyword evidence="5" id="KW-1185">Reference proteome</keyword>
<dbReference type="InterPro" id="IPR013830">
    <property type="entry name" value="SGNH_hydro"/>
</dbReference>
<evidence type="ECO:0000256" key="2">
    <source>
        <dbReference type="SAM" id="SignalP"/>
    </source>
</evidence>
<dbReference type="KEGG" id="abac:LuPra_00513"/>
<evidence type="ECO:0000313" key="4">
    <source>
        <dbReference type="EMBL" id="AMY07346.1"/>
    </source>
</evidence>
<dbReference type="Gene3D" id="3.40.50.1110">
    <property type="entry name" value="SGNH hydrolase"/>
    <property type="match status" value="1"/>
</dbReference>
<keyword evidence="1" id="KW-0677">Repeat</keyword>
<dbReference type="Pfam" id="PF13472">
    <property type="entry name" value="Lipase_GDSL_2"/>
    <property type="match status" value="1"/>
</dbReference>
<dbReference type="EMBL" id="CP015136">
    <property type="protein sequence ID" value="AMY07346.1"/>
    <property type="molecule type" value="Genomic_DNA"/>
</dbReference>
<accession>A0A143PFZ6</accession>
<proteinExistence type="predicted"/>
<organism evidence="4 5">
    <name type="scientific">Luteitalea pratensis</name>
    <dbReference type="NCBI Taxonomy" id="1855912"/>
    <lineage>
        <taxon>Bacteria</taxon>
        <taxon>Pseudomonadati</taxon>
        <taxon>Acidobacteriota</taxon>
        <taxon>Vicinamibacteria</taxon>
        <taxon>Vicinamibacterales</taxon>
        <taxon>Vicinamibacteraceae</taxon>
        <taxon>Luteitalea</taxon>
    </lineage>
</organism>
<dbReference type="PROSITE" id="PS50825">
    <property type="entry name" value="HYR"/>
    <property type="match status" value="1"/>
</dbReference>
<dbReference type="InterPro" id="IPR036514">
    <property type="entry name" value="SGNH_hydro_sf"/>
</dbReference>
<dbReference type="AlphaFoldDB" id="A0A143PFZ6"/>
<gene>
    <name evidence="4" type="ORF">LuPra_00513</name>
</gene>
<feature type="signal peptide" evidence="2">
    <location>
        <begin position="1"/>
        <end position="25"/>
    </location>
</feature>
<dbReference type="PANTHER" id="PTHR30383:SF5">
    <property type="entry name" value="SGNH HYDROLASE-TYPE ESTERASE DOMAIN-CONTAINING PROTEIN"/>
    <property type="match status" value="1"/>
</dbReference>
<keyword evidence="4" id="KW-0378">Hydrolase</keyword>
<feature type="domain" description="HYR" evidence="3">
    <location>
        <begin position="35"/>
        <end position="116"/>
    </location>
</feature>
<protein>
    <submittedName>
        <fullName evidence="4">GDSL-like Lipase/Acylhydrolase</fullName>
    </submittedName>
</protein>
<sequence length="325" mass="34037" precursor="true">MPLSLRVPVAVSVLILAGCGGGSSAPSSTPTQPTPIAAPQLTLTCPTPLSLRTTTGQPVPLAYGQPQVSGGTAPVTVACTPPAGAPAPVGQTAVNCTATDARAQTATCSFAVAVAIAPTLSVERLLSLGDSFTAGTTSRAVEREIPGNNYVQKLEFLLLERYPDQRITVTNAGVPGQFVDQIEDRYPGALRQSNAQVMMLEGGANDLNADGARAITDVVTRLERMTRDAQGRGVAVILTTLTPQRPGSTKGTSPQAVRDLNVRIRDLCRRYNTGCADLYAAFGNEQSPLIGSDGLHPTLAGYDLIAETYFEVIRRMFERTAAPAS</sequence>